<dbReference type="SUPFAM" id="SSF48452">
    <property type="entry name" value="TPR-like"/>
    <property type="match status" value="1"/>
</dbReference>
<gene>
    <name evidence="1" type="ORF">DFQ12_2155</name>
</gene>
<reference evidence="1 2" key="1">
    <citation type="submission" date="2018-09" db="EMBL/GenBank/DDBJ databases">
        <title>Genomic Encyclopedia of Type Strains, Phase III (KMG-III): the genomes of soil and plant-associated and newly described type strains.</title>
        <authorList>
            <person name="Whitman W."/>
        </authorList>
    </citation>
    <scope>NUCLEOTIDE SEQUENCE [LARGE SCALE GENOMIC DNA]</scope>
    <source>
        <strain evidence="1 2">CECT 7938</strain>
    </source>
</reference>
<accession>A0A420BKN7</accession>
<dbReference type="InterPro" id="IPR024302">
    <property type="entry name" value="SusD-like"/>
</dbReference>
<evidence type="ECO:0000313" key="2">
    <source>
        <dbReference type="Proteomes" id="UP000286246"/>
    </source>
</evidence>
<keyword evidence="2" id="KW-1185">Reference proteome</keyword>
<protein>
    <submittedName>
        <fullName evidence="1">SusD/RagB-like outer membrane lipoprotein</fullName>
    </submittedName>
</protein>
<dbReference type="InterPro" id="IPR011990">
    <property type="entry name" value="TPR-like_helical_dom_sf"/>
</dbReference>
<dbReference type="Gene3D" id="1.25.40.390">
    <property type="match status" value="1"/>
</dbReference>
<evidence type="ECO:0000313" key="1">
    <source>
        <dbReference type="EMBL" id="RKE57270.1"/>
    </source>
</evidence>
<name>A0A420BKN7_SPHD1</name>
<dbReference type="PROSITE" id="PS51257">
    <property type="entry name" value="PROKAR_LIPOPROTEIN"/>
    <property type="match status" value="1"/>
</dbReference>
<dbReference type="AlphaFoldDB" id="A0A420BKN7"/>
<comment type="caution">
    <text evidence="1">The sequence shown here is derived from an EMBL/GenBank/DDBJ whole genome shotgun (WGS) entry which is preliminary data.</text>
</comment>
<dbReference type="EMBL" id="RAPY01000001">
    <property type="protein sequence ID" value="RKE57270.1"/>
    <property type="molecule type" value="Genomic_DNA"/>
</dbReference>
<organism evidence="1 2">
    <name type="scientific">Sphingobacterium detergens</name>
    <dbReference type="NCBI Taxonomy" id="1145106"/>
    <lineage>
        <taxon>Bacteria</taxon>
        <taxon>Pseudomonadati</taxon>
        <taxon>Bacteroidota</taxon>
        <taxon>Sphingobacteriia</taxon>
        <taxon>Sphingobacteriales</taxon>
        <taxon>Sphingobacteriaceae</taxon>
        <taxon>Sphingobacterium</taxon>
    </lineage>
</organism>
<proteinExistence type="predicted"/>
<dbReference type="Proteomes" id="UP000286246">
    <property type="component" value="Unassembled WGS sequence"/>
</dbReference>
<dbReference type="Pfam" id="PF12741">
    <property type="entry name" value="SusD-like"/>
    <property type="match status" value="1"/>
</dbReference>
<keyword evidence="1" id="KW-0449">Lipoprotein</keyword>
<sequence length="530" mass="59359">MLILKYITVMKRYKILFWGVLLSSATLFSCTKNFEKYNTDPAGATAEEVERDAYVLSSAMIGLQAWVVPLDVNANQFIECLLGGSMGGYLADSNNGFNGKNFATYNPENGWSRVPFNDILPKLFVQTKTIRQVSSDPSIHAVADIIKVLAVSRVTDIYGPIPYSKVGENGALEAPYDSQEQVYDLLFTQLDDAIKILTERRTQNFSSKADLVYSGNVLQWIKLANSIKLRLAMHISEVSPTKARQKAEEAVNHEIGVIRDNADNAFVKPINRNPFRVIMYEYNNGDSRVSADITSYMNGYADPRRAKYFTPSTFGGTVSNGFHGLRSGIQIPSGDIPKQYANMNVTETDKLLWFNAAETSFLQAEAALKGWNMKGTDAATLYNQGIRLSFMQWNVNGADDYLNNSSNKPAAYIDPLGVFSYAGLPSTITVKWEESSTTAQKMERIITQKWIANFPLGVEAWTEYRRTGYPKLMEVMVNNSGGRVDSKRMARRLPYPQEEYTENNKNVTEAVSNLLKGADNMGTDLWWVKK</sequence>